<accession>A0A6J5MD81</accession>
<dbReference type="EMBL" id="LR796415">
    <property type="protein sequence ID" value="CAB4143263.1"/>
    <property type="molecule type" value="Genomic_DNA"/>
</dbReference>
<evidence type="ECO:0000313" key="1">
    <source>
        <dbReference type="EMBL" id="CAB4143263.1"/>
    </source>
</evidence>
<reference evidence="1" key="1">
    <citation type="submission" date="2020-04" db="EMBL/GenBank/DDBJ databases">
        <authorList>
            <person name="Chiriac C."/>
            <person name="Salcher M."/>
            <person name="Ghai R."/>
            <person name="Kavagutti S V."/>
        </authorList>
    </citation>
    <scope>NUCLEOTIDE SEQUENCE</scope>
</reference>
<sequence>MICPTTRKTEAITLAIPIFEGYKYIGRVNPKPGQYILTSYNELMLVTPEWIRSRSTNVFITYQKEVPAIKLVKRPIHELDPERDKTVLLFRDDTNKETGGIFTRFYGYSGQYYRSQMKCTSFTYTVEEIKQDFSYFISVEIGVICND</sequence>
<name>A0A6J5MD81_9CAUD</name>
<protein>
    <submittedName>
        <fullName evidence="1">Uncharacterized protein</fullName>
    </submittedName>
</protein>
<proteinExistence type="predicted"/>
<organism evidence="1">
    <name type="scientific">uncultured Caudovirales phage</name>
    <dbReference type="NCBI Taxonomy" id="2100421"/>
    <lineage>
        <taxon>Viruses</taxon>
        <taxon>Duplodnaviria</taxon>
        <taxon>Heunggongvirae</taxon>
        <taxon>Uroviricota</taxon>
        <taxon>Caudoviricetes</taxon>
        <taxon>Peduoviridae</taxon>
        <taxon>Maltschvirus</taxon>
        <taxon>Maltschvirus maltsch</taxon>
    </lineage>
</organism>
<gene>
    <name evidence="1" type="ORF">UFOVP434_105</name>
</gene>